<dbReference type="InterPro" id="IPR036388">
    <property type="entry name" value="WH-like_DNA-bd_sf"/>
</dbReference>
<dbReference type="GO" id="GO:0006355">
    <property type="term" value="P:regulation of DNA-templated transcription"/>
    <property type="evidence" value="ECO:0007669"/>
    <property type="project" value="InterPro"/>
</dbReference>
<feature type="region of interest" description="Disordered" evidence="1">
    <location>
        <begin position="150"/>
        <end position="176"/>
    </location>
</feature>
<sequence length="307" mass="35592">MAEEFTGSRLFLNIPASVAHDERIKSDKSILLYGEVLSMINVTGSFYMSNKALAKRLRCTPQTVIRCVRELEKLKYIKSTMVKDEKSGAVKGRKIELLPIPTNTDVKGEGNTDVNTPITSMLNTPYHSCYEGGNTDVTQIEQYNKTINRTEEDIDKLSSSEPNSDPEPEKQKSQKIPYEQIVDYLNQKTNFHYRATSEKTRKNIKARFKEGFTEDDFKYVIDKKCDEWLDDKRMFQYLRPSTLFGTKFEFYLNQKEPVNISQPNYGAKPVRKATDWGQVQQQLQQQSQTVPQMTQEERNAIFREYGR</sequence>
<dbReference type="InterPro" id="IPR036390">
    <property type="entry name" value="WH_DNA-bd_sf"/>
</dbReference>
<organism evidence="3 4">
    <name type="scientific">Lactobacillus gasseri</name>
    <dbReference type="NCBI Taxonomy" id="1596"/>
    <lineage>
        <taxon>Bacteria</taxon>
        <taxon>Bacillati</taxon>
        <taxon>Bacillota</taxon>
        <taxon>Bacilli</taxon>
        <taxon>Lactobacillales</taxon>
        <taxon>Lactobacillaceae</taxon>
        <taxon>Lactobacillus</taxon>
    </lineage>
</organism>
<comment type="caution">
    <text evidence="3">The sequence shown here is derived from an EMBL/GenBank/DDBJ whole genome shotgun (WGS) entry which is preliminary data.</text>
</comment>
<gene>
    <name evidence="3" type="ORF">F8244_04865</name>
</gene>
<proteinExistence type="predicted"/>
<feature type="domain" description="HTH crp-type" evidence="2">
    <location>
        <begin position="36"/>
        <end position="99"/>
    </location>
</feature>
<dbReference type="Gene3D" id="1.10.10.10">
    <property type="entry name" value="Winged helix-like DNA-binding domain superfamily/Winged helix DNA-binding domain"/>
    <property type="match status" value="1"/>
</dbReference>
<dbReference type="NCBIfam" id="TIGR02220">
    <property type="entry name" value="phg_TIGR02220"/>
    <property type="match status" value="1"/>
</dbReference>
<evidence type="ECO:0000313" key="3">
    <source>
        <dbReference type="EMBL" id="KAB1951837.1"/>
    </source>
</evidence>
<reference evidence="3 4" key="1">
    <citation type="submission" date="2019-09" db="EMBL/GenBank/DDBJ databases">
        <title>Investigation of probiotic properties of different lactic acid bacteria.</title>
        <authorList>
            <person name="Jaomanjaka F."/>
            <person name="Blanc P."/>
        </authorList>
    </citation>
    <scope>NUCLEOTIDE SEQUENCE [LARGE SCALE GENOMIC DNA]</scope>
    <source>
        <strain evidence="3 4">BIO6369</strain>
    </source>
</reference>
<protein>
    <recommendedName>
        <fullName evidence="2">HTH crp-type domain-containing protein</fullName>
    </recommendedName>
</protein>
<evidence type="ECO:0000259" key="2">
    <source>
        <dbReference type="SMART" id="SM00419"/>
    </source>
</evidence>
<dbReference type="Proteomes" id="UP000460112">
    <property type="component" value="Unassembled WGS sequence"/>
</dbReference>
<name>A0A833CGZ4_LACGS</name>
<dbReference type="AlphaFoldDB" id="A0A833CGZ4"/>
<dbReference type="Pfam" id="PF09524">
    <property type="entry name" value="Phg_2220_C"/>
    <property type="match status" value="1"/>
</dbReference>
<evidence type="ECO:0000313" key="4">
    <source>
        <dbReference type="Proteomes" id="UP000460112"/>
    </source>
</evidence>
<dbReference type="RefSeq" id="WP_151494762.1">
    <property type="nucleotide sequence ID" value="NZ_WBOA01000001.1"/>
</dbReference>
<accession>A0A833CGZ4</accession>
<dbReference type="Pfam" id="PF13730">
    <property type="entry name" value="HTH_36"/>
    <property type="match status" value="1"/>
</dbReference>
<evidence type="ECO:0000256" key="1">
    <source>
        <dbReference type="SAM" id="MobiDB-lite"/>
    </source>
</evidence>
<dbReference type="GO" id="GO:0003677">
    <property type="term" value="F:DNA binding"/>
    <property type="evidence" value="ECO:0007669"/>
    <property type="project" value="InterPro"/>
</dbReference>
<dbReference type="InterPro" id="IPR012318">
    <property type="entry name" value="HTH_CRP"/>
</dbReference>
<dbReference type="SMART" id="SM00419">
    <property type="entry name" value="HTH_CRP"/>
    <property type="match status" value="1"/>
</dbReference>
<dbReference type="SUPFAM" id="SSF46785">
    <property type="entry name" value="Winged helix' DNA-binding domain"/>
    <property type="match status" value="1"/>
</dbReference>
<dbReference type="InterPro" id="IPR011741">
    <property type="entry name" value="Phg_2220_C"/>
</dbReference>
<dbReference type="EMBL" id="WBOA01000001">
    <property type="protein sequence ID" value="KAB1951837.1"/>
    <property type="molecule type" value="Genomic_DNA"/>
</dbReference>